<dbReference type="NCBIfam" id="NF006762">
    <property type="entry name" value="PRK09283.1"/>
    <property type="match status" value="1"/>
</dbReference>
<evidence type="ECO:0000256" key="11">
    <source>
        <dbReference type="RuleBase" id="RU000515"/>
    </source>
</evidence>
<protein>
    <recommendedName>
        <fullName evidence="5 11">Delta-aminolevulinic acid dehydratase</fullName>
        <ecNumber evidence="4 11">4.2.1.24</ecNumber>
    </recommendedName>
</protein>
<organism evidence="13 14">
    <name type="scientific">Paraconexibacter antarcticus</name>
    <dbReference type="NCBI Taxonomy" id="2949664"/>
    <lineage>
        <taxon>Bacteria</taxon>
        <taxon>Bacillati</taxon>
        <taxon>Actinomycetota</taxon>
        <taxon>Thermoleophilia</taxon>
        <taxon>Solirubrobacterales</taxon>
        <taxon>Paraconexibacteraceae</taxon>
        <taxon>Paraconexibacter</taxon>
    </lineage>
</organism>
<evidence type="ECO:0000256" key="5">
    <source>
        <dbReference type="ARBA" id="ARBA00020771"/>
    </source>
</evidence>
<dbReference type="PROSITE" id="PS00169">
    <property type="entry name" value="D_ALA_DEHYDRATASE"/>
    <property type="match status" value="1"/>
</dbReference>
<comment type="subunit">
    <text evidence="3 11">Homooctamer.</text>
</comment>
<evidence type="ECO:0000256" key="3">
    <source>
        <dbReference type="ARBA" id="ARBA00011823"/>
    </source>
</evidence>
<dbReference type="GO" id="GO:0004655">
    <property type="term" value="F:porphobilinogen synthase activity"/>
    <property type="evidence" value="ECO:0007669"/>
    <property type="project" value="UniProtKB-EC"/>
</dbReference>
<evidence type="ECO:0000256" key="6">
    <source>
        <dbReference type="ARBA" id="ARBA00023133"/>
    </source>
</evidence>
<evidence type="ECO:0000256" key="4">
    <source>
        <dbReference type="ARBA" id="ARBA00012053"/>
    </source>
</evidence>
<dbReference type="PANTHER" id="PTHR11458:SF0">
    <property type="entry name" value="DELTA-AMINOLEVULINIC ACID DEHYDRATASE"/>
    <property type="match status" value="1"/>
</dbReference>
<dbReference type="PRINTS" id="PR00144">
    <property type="entry name" value="DALDHYDRTASE"/>
</dbReference>
<accession>A0ABY5DRC6</accession>
<dbReference type="CDD" id="cd00384">
    <property type="entry name" value="ALAD_PBGS"/>
    <property type="match status" value="1"/>
</dbReference>
<dbReference type="InterPro" id="IPR001731">
    <property type="entry name" value="ALAD"/>
</dbReference>
<dbReference type="EC" id="4.2.1.24" evidence="4 11"/>
<sequence length="327" mass="34509">MPFPATRLRRLRATPALRDAVRETRVDAGDLLLPLFVHEEPGRAPIGAMPGVERLSVEEAVAEAQECARLGVAGVVLFGIPAKKDAEGSEAWAAGGIVQRAISSIKAHVPGLLVVADLCLCEYTDHGHCGVLCTTSAGLTTVDNDASLPLLARTAVAQATAGADIVAPSDMMDGRVGAIRAALDEAGFTDTPIMSYSSKFASAFYGPFREAADSTPQAGDRRGYQMDPANGDEAVRESLLDAAEGADILMVKPALPYLDVLWRVKEASRMPVCAYNVSGEYAMVKAAAAAGYIDERAVVLETLTAIRRAGADIVITYHAKDAALWLQ</sequence>
<evidence type="ECO:0000313" key="13">
    <source>
        <dbReference type="EMBL" id="UTI64583.1"/>
    </source>
</evidence>
<evidence type="ECO:0000256" key="2">
    <source>
        <dbReference type="ARBA" id="ARBA00008055"/>
    </source>
</evidence>
<comment type="function">
    <text evidence="9">Catalyzes an early step in the biosynthesis of tetrapyrroles. Binds two molecules of 5-aminolevulinate per subunit, each at a distinct site, and catalyzes their condensation to form porphobilinogen.</text>
</comment>
<evidence type="ECO:0000256" key="8">
    <source>
        <dbReference type="ARBA" id="ARBA00023244"/>
    </source>
</evidence>
<evidence type="ECO:0000256" key="9">
    <source>
        <dbReference type="ARBA" id="ARBA00025628"/>
    </source>
</evidence>
<dbReference type="RefSeq" id="WP_254571284.1">
    <property type="nucleotide sequence ID" value="NZ_CP098502.1"/>
</dbReference>
<dbReference type="PIRSF" id="PIRSF001415">
    <property type="entry name" value="Porphbilin_synth"/>
    <property type="match status" value="1"/>
</dbReference>
<evidence type="ECO:0000256" key="12">
    <source>
        <dbReference type="RuleBase" id="RU004161"/>
    </source>
</evidence>
<dbReference type="InterPro" id="IPR030656">
    <property type="entry name" value="ALAD_AS"/>
</dbReference>
<evidence type="ECO:0000256" key="1">
    <source>
        <dbReference type="ARBA" id="ARBA00004694"/>
    </source>
</evidence>
<evidence type="ECO:0000313" key="14">
    <source>
        <dbReference type="Proteomes" id="UP001056035"/>
    </source>
</evidence>
<keyword evidence="8 11" id="KW-0627">Porphyrin biosynthesis</keyword>
<gene>
    <name evidence="13" type="primary">hemB</name>
    <name evidence="13" type="ORF">NBH00_25025</name>
</gene>
<dbReference type="EMBL" id="CP098502">
    <property type="protein sequence ID" value="UTI64583.1"/>
    <property type="molecule type" value="Genomic_DNA"/>
</dbReference>
<dbReference type="Gene3D" id="3.20.20.70">
    <property type="entry name" value="Aldolase class I"/>
    <property type="match status" value="1"/>
</dbReference>
<evidence type="ECO:0000256" key="7">
    <source>
        <dbReference type="ARBA" id="ARBA00023239"/>
    </source>
</evidence>
<dbReference type="SUPFAM" id="SSF51569">
    <property type="entry name" value="Aldolase"/>
    <property type="match status" value="1"/>
</dbReference>
<dbReference type="Proteomes" id="UP001056035">
    <property type="component" value="Chromosome"/>
</dbReference>
<dbReference type="SMART" id="SM01004">
    <property type="entry name" value="ALAD"/>
    <property type="match status" value="1"/>
</dbReference>
<dbReference type="PANTHER" id="PTHR11458">
    <property type="entry name" value="DELTA-AMINOLEVULINIC ACID DEHYDRATASE"/>
    <property type="match status" value="1"/>
</dbReference>
<proteinExistence type="inferred from homology"/>
<comment type="pathway">
    <text evidence="1">Porphyrin-containing compound metabolism; protoporphyrin-IX biosynthesis; coproporphyrinogen-III from 5-aminolevulinate: step 1/4.</text>
</comment>
<comment type="similarity">
    <text evidence="2 12">Belongs to the ALAD family.</text>
</comment>
<dbReference type="Pfam" id="PF00490">
    <property type="entry name" value="ALAD"/>
    <property type="match status" value="1"/>
</dbReference>
<comment type="catalytic activity">
    <reaction evidence="10 11">
        <text>2 5-aminolevulinate = porphobilinogen + 2 H2O + H(+)</text>
        <dbReference type="Rhea" id="RHEA:24064"/>
        <dbReference type="ChEBI" id="CHEBI:15377"/>
        <dbReference type="ChEBI" id="CHEBI:15378"/>
        <dbReference type="ChEBI" id="CHEBI:58126"/>
        <dbReference type="ChEBI" id="CHEBI:356416"/>
        <dbReference type="EC" id="4.2.1.24"/>
    </reaction>
</comment>
<keyword evidence="14" id="KW-1185">Reference proteome</keyword>
<dbReference type="InterPro" id="IPR013785">
    <property type="entry name" value="Aldolase_TIM"/>
</dbReference>
<name>A0ABY5DRC6_9ACTN</name>
<keyword evidence="7 11" id="KW-0456">Lyase</keyword>
<evidence type="ECO:0000256" key="10">
    <source>
        <dbReference type="ARBA" id="ARBA00047651"/>
    </source>
</evidence>
<reference evidence="13 14" key="1">
    <citation type="submission" date="2022-06" db="EMBL/GenBank/DDBJ databases">
        <title>Paraconexibacter antarcticus.</title>
        <authorList>
            <person name="Kim C.S."/>
        </authorList>
    </citation>
    <scope>NUCLEOTIDE SEQUENCE [LARGE SCALE GENOMIC DNA]</scope>
    <source>
        <strain evidence="13 14">02-257</strain>
    </source>
</reference>
<keyword evidence="6" id="KW-0350">Heme biosynthesis</keyword>